<proteinExistence type="predicted"/>
<dbReference type="SUPFAM" id="SSF140683">
    <property type="entry name" value="SP0561-like"/>
    <property type="match status" value="1"/>
</dbReference>
<feature type="domain" description="DUF1858" evidence="1">
    <location>
        <begin position="10"/>
        <end position="59"/>
    </location>
</feature>
<protein>
    <submittedName>
        <fullName evidence="2">DUF1858 domain-containing protein</fullName>
    </submittedName>
</protein>
<accession>A0ABY7BTW6</accession>
<evidence type="ECO:0000313" key="3">
    <source>
        <dbReference type="Proteomes" id="UP001164020"/>
    </source>
</evidence>
<reference evidence="2" key="1">
    <citation type="submission" date="2022-12" db="EMBL/GenBank/DDBJ databases">
        <title>Jiella pelagia sp. nov., isolated from phosphonate enriched culture of Northwest Pacific surface seawater.</title>
        <authorList>
            <person name="Shin D.Y."/>
            <person name="Hwang C.Y."/>
        </authorList>
    </citation>
    <scope>NUCLEOTIDE SEQUENCE</scope>
    <source>
        <strain evidence="2">HL-NP1</strain>
        <plasmid evidence="2">unnamed1</plasmid>
    </source>
</reference>
<organism evidence="2 3">
    <name type="scientific">Jiella pelagia</name>
    <dbReference type="NCBI Taxonomy" id="2986949"/>
    <lineage>
        <taxon>Bacteria</taxon>
        <taxon>Pseudomonadati</taxon>
        <taxon>Pseudomonadota</taxon>
        <taxon>Alphaproteobacteria</taxon>
        <taxon>Hyphomicrobiales</taxon>
        <taxon>Aurantimonadaceae</taxon>
        <taxon>Jiella</taxon>
    </lineage>
</organism>
<geneLocation type="plasmid" evidence="2 3">
    <name>unnamed1</name>
</geneLocation>
<dbReference type="InterPro" id="IPR023883">
    <property type="entry name" value="CHP03980_redox-disulphide"/>
</dbReference>
<dbReference type="Pfam" id="PF08984">
    <property type="entry name" value="DUF1858"/>
    <property type="match status" value="1"/>
</dbReference>
<evidence type="ECO:0000313" key="2">
    <source>
        <dbReference type="EMBL" id="WAP66722.1"/>
    </source>
</evidence>
<dbReference type="EMBL" id="CP114028">
    <property type="protein sequence ID" value="WAP66722.1"/>
    <property type="molecule type" value="Genomic_DNA"/>
</dbReference>
<keyword evidence="3" id="KW-1185">Reference proteome</keyword>
<keyword evidence="2" id="KW-0614">Plasmid</keyword>
<dbReference type="PANTHER" id="PTHR39341:SF1">
    <property type="entry name" value="DUF1858 DOMAIN-CONTAINING PROTEIN"/>
    <property type="match status" value="1"/>
</dbReference>
<dbReference type="NCBIfam" id="TIGR03980">
    <property type="entry name" value="prismane_assoc"/>
    <property type="match status" value="1"/>
</dbReference>
<evidence type="ECO:0000259" key="1">
    <source>
        <dbReference type="Pfam" id="PF08984"/>
    </source>
</evidence>
<dbReference type="PANTHER" id="PTHR39341">
    <property type="entry name" value="BSL7085 PROTEIN"/>
    <property type="match status" value="1"/>
</dbReference>
<dbReference type="InterPro" id="IPR038062">
    <property type="entry name" value="ScdA-like_N_sf"/>
</dbReference>
<dbReference type="Proteomes" id="UP001164020">
    <property type="component" value="Plasmid unnamed1"/>
</dbReference>
<dbReference type="InterPro" id="IPR015077">
    <property type="entry name" value="DUF1858"/>
</dbReference>
<sequence>MPRLSSVRPDLAVDDLLKRHKAAIPVFIRRRMLCIGCPFAPSHTIADACREHGIELDSLLAELADVLSVDGSPAR</sequence>
<name>A0ABY7BTW6_9HYPH</name>
<gene>
    <name evidence="2" type="ORF">OH818_00680</name>
</gene>
<dbReference type="Gene3D" id="1.10.3910.10">
    <property type="entry name" value="SP0561-like"/>
    <property type="match status" value="1"/>
</dbReference>